<feature type="domain" description="HTH cro/C1-type" evidence="1">
    <location>
        <begin position="20"/>
        <end position="75"/>
    </location>
</feature>
<dbReference type="OrthoDB" id="5422754at2"/>
<proteinExistence type="predicted"/>
<dbReference type="KEGG" id="vin:AKJ08_2419"/>
<dbReference type="InterPro" id="IPR001387">
    <property type="entry name" value="Cro/C1-type_HTH"/>
</dbReference>
<dbReference type="AlphaFoldDB" id="A0A0K1PEV2"/>
<keyword evidence="3" id="KW-1185">Reference proteome</keyword>
<dbReference type="SMART" id="SM00530">
    <property type="entry name" value="HTH_XRE"/>
    <property type="match status" value="1"/>
</dbReference>
<dbReference type="GO" id="GO:0003677">
    <property type="term" value="F:DNA binding"/>
    <property type="evidence" value="ECO:0007669"/>
    <property type="project" value="InterPro"/>
</dbReference>
<dbReference type="Proteomes" id="UP000055590">
    <property type="component" value="Chromosome"/>
</dbReference>
<name>A0A0K1PEV2_9BACT</name>
<evidence type="ECO:0000259" key="1">
    <source>
        <dbReference type="PROSITE" id="PS50943"/>
    </source>
</evidence>
<dbReference type="InterPro" id="IPR010982">
    <property type="entry name" value="Lambda_DNA-bd_dom_sf"/>
</dbReference>
<dbReference type="CDD" id="cd00093">
    <property type="entry name" value="HTH_XRE"/>
    <property type="match status" value="1"/>
</dbReference>
<evidence type="ECO:0000313" key="3">
    <source>
        <dbReference type="Proteomes" id="UP000055590"/>
    </source>
</evidence>
<evidence type="ECO:0000313" key="2">
    <source>
        <dbReference type="EMBL" id="AKU92032.1"/>
    </source>
</evidence>
<sequence length="88" mass="9219">MRSDGVGGGEGWASALGAAVRRRRKGLGLTQIELSTLAGCGPVFIYDLERGKKPTLRLDKLIDVLAVLGLQLALEPGKAAFRVSGDLA</sequence>
<dbReference type="RefSeq" id="WP_050726259.1">
    <property type="nucleotide sequence ID" value="NZ_CP012332.1"/>
</dbReference>
<dbReference type="Pfam" id="PF01381">
    <property type="entry name" value="HTH_3"/>
    <property type="match status" value="1"/>
</dbReference>
<organism evidence="2 3">
    <name type="scientific">Vulgatibacter incomptus</name>
    <dbReference type="NCBI Taxonomy" id="1391653"/>
    <lineage>
        <taxon>Bacteria</taxon>
        <taxon>Pseudomonadati</taxon>
        <taxon>Myxococcota</taxon>
        <taxon>Myxococcia</taxon>
        <taxon>Myxococcales</taxon>
        <taxon>Cystobacterineae</taxon>
        <taxon>Vulgatibacteraceae</taxon>
        <taxon>Vulgatibacter</taxon>
    </lineage>
</organism>
<gene>
    <name evidence="2" type="ORF">AKJ08_2419</name>
</gene>
<dbReference type="EMBL" id="CP012332">
    <property type="protein sequence ID" value="AKU92032.1"/>
    <property type="molecule type" value="Genomic_DNA"/>
</dbReference>
<dbReference type="STRING" id="1391653.AKJ08_2419"/>
<protein>
    <recommendedName>
        <fullName evidence="1">HTH cro/C1-type domain-containing protein</fullName>
    </recommendedName>
</protein>
<dbReference type="Gene3D" id="1.10.260.40">
    <property type="entry name" value="lambda repressor-like DNA-binding domains"/>
    <property type="match status" value="1"/>
</dbReference>
<dbReference type="SUPFAM" id="SSF47413">
    <property type="entry name" value="lambda repressor-like DNA-binding domains"/>
    <property type="match status" value="1"/>
</dbReference>
<dbReference type="PROSITE" id="PS50943">
    <property type="entry name" value="HTH_CROC1"/>
    <property type="match status" value="1"/>
</dbReference>
<reference evidence="2 3" key="1">
    <citation type="submission" date="2015-08" db="EMBL/GenBank/DDBJ databases">
        <authorList>
            <person name="Babu N.S."/>
            <person name="Beckwith C.J."/>
            <person name="Beseler K.G."/>
            <person name="Brison A."/>
            <person name="Carone J.V."/>
            <person name="Caskin T.P."/>
            <person name="Diamond M."/>
            <person name="Durham M.E."/>
            <person name="Foxe J.M."/>
            <person name="Go M."/>
            <person name="Henderson B.A."/>
            <person name="Jones I.B."/>
            <person name="McGettigan J.A."/>
            <person name="Micheletti S.J."/>
            <person name="Nasrallah M.E."/>
            <person name="Ortiz D."/>
            <person name="Piller C.R."/>
            <person name="Privatt S.R."/>
            <person name="Schneider S.L."/>
            <person name="Sharp S."/>
            <person name="Smith T.C."/>
            <person name="Stanton J.D."/>
            <person name="Ullery H.E."/>
            <person name="Wilson R.J."/>
            <person name="Serrano M.G."/>
            <person name="Buck G."/>
            <person name="Lee V."/>
            <person name="Wang Y."/>
            <person name="Carvalho R."/>
            <person name="Voegtly L."/>
            <person name="Shi R."/>
            <person name="Duckworth R."/>
            <person name="Johnson A."/>
            <person name="Loviza R."/>
            <person name="Walstead R."/>
            <person name="Shah Z."/>
            <person name="Kiflezghi M."/>
            <person name="Wade K."/>
            <person name="Ball S.L."/>
            <person name="Bradley K.W."/>
            <person name="Asai D.J."/>
            <person name="Bowman C.A."/>
            <person name="Russell D.A."/>
            <person name="Pope W.H."/>
            <person name="Jacobs-Sera D."/>
            <person name="Hendrix R.W."/>
            <person name="Hatfull G.F."/>
        </authorList>
    </citation>
    <scope>NUCLEOTIDE SEQUENCE [LARGE SCALE GENOMIC DNA]</scope>
    <source>
        <strain evidence="2 3">DSM 27710</strain>
    </source>
</reference>
<accession>A0A0K1PEV2</accession>